<reference evidence="2" key="2">
    <citation type="submission" date="2021-02" db="EMBL/GenBank/DDBJ databases">
        <authorList>
            <person name="Kimball J.A."/>
            <person name="Haas M.W."/>
            <person name="Macchietto M."/>
            <person name="Kono T."/>
            <person name="Duquette J."/>
            <person name="Shao M."/>
        </authorList>
    </citation>
    <scope>NUCLEOTIDE SEQUENCE</scope>
    <source>
        <tissue evidence="2">Fresh leaf tissue</tissue>
    </source>
</reference>
<dbReference type="EMBL" id="JAAALK010000081">
    <property type="protein sequence ID" value="KAG8090068.1"/>
    <property type="molecule type" value="Genomic_DNA"/>
</dbReference>
<keyword evidence="3" id="KW-1185">Reference proteome</keyword>
<reference evidence="2" key="1">
    <citation type="journal article" date="2021" name="bioRxiv">
        <title>Whole Genome Assembly and Annotation of Northern Wild Rice, Zizania palustris L., Supports a Whole Genome Duplication in the Zizania Genus.</title>
        <authorList>
            <person name="Haas M."/>
            <person name="Kono T."/>
            <person name="Macchietto M."/>
            <person name="Millas R."/>
            <person name="McGilp L."/>
            <person name="Shao M."/>
            <person name="Duquette J."/>
            <person name="Hirsch C.N."/>
            <person name="Kimball J."/>
        </authorList>
    </citation>
    <scope>NUCLEOTIDE SEQUENCE</scope>
    <source>
        <tissue evidence="2">Fresh leaf tissue</tissue>
    </source>
</reference>
<feature type="region of interest" description="Disordered" evidence="1">
    <location>
        <begin position="86"/>
        <end position="131"/>
    </location>
</feature>
<evidence type="ECO:0000313" key="3">
    <source>
        <dbReference type="Proteomes" id="UP000729402"/>
    </source>
</evidence>
<evidence type="ECO:0000256" key="1">
    <source>
        <dbReference type="SAM" id="MobiDB-lite"/>
    </source>
</evidence>
<proteinExistence type="predicted"/>
<feature type="compositionally biased region" description="Low complexity" evidence="1">
    <location>
        <begin position="86"/>
        <end position="103"/>
    </location>
</feature>
<sequence>MEEVAQLSVMKCSATVDAARDTVSAARDTGDLCVKQSLGNDVVESVLNVKKKAICALNQARAAAVCAEDSLAYSRQETVFFHPTPYKISKSTSSSPSRVFSSPVEPPPAARRPPPAVRQSLGRCHRKRGSG</sequence>
<accession>A0A8J5WEX0</accession>
<comment type="caution">
    <text evidence="2">The sequence shown here is derived from an EMBL/GenBank/DDBJ whole genome shotgun (WGS) entry which is preliminary data.</text>
</comment>
<dbReference type="AlphaFoldDB" id="A0A8J5WEX0"/>
<dbReference type="Proteomes" id="UP000729402">
    <property type="component" value="Unassembled WGS sequence"/>
</dbReference>
<feature type="compositionally biased region" description="Pro residues" evidence="1">
    <location>
        <begin position="104"/>
        <end position="116"/>
    </location>
</feature>
<name>A0A8J5WEX0_ZIZPA</name>
<gene>
    <name evidence="2" type="ORF">GUJ93_ZPchr0011g27646</name>
</gene>
<evidence type="ECO:0000313" key="2">
    <source>
        <dbReference type="EMBL" id="KAG8090068.1"/>
    </source>
</evidence>
<protein>
    <submittedName>
        <fullName evidence="2">Uncharacterized protein</fullName>
    </submittedName>
</protein>
<organism evidence="2 3">
    <name type="scientific">Zizania palustris</name>
    <name type="common">Northern wild rice</name>
    <dbReference type="NCBI Taxonomy" id="103762"/>
    <lineage>
        <taxon>Eukaryota</taxon>
        <taxon>Viridiplantae</taxon>
        <taxon>Streptophyta</taxon>
        <taxon>Embryophyta</taxon>
        <taxon>Tracheophyta</taxon>
        <taxon>Spermatophyta</taxon>
        <taxon>Magnoliopsida</taxon>
        <taxon>Liliopsida</taxon>
        <taxon>Poales</taxon>
        <taxon>Poaceae</taxon>
        <taxon>BOP clade</taxon>
        <taxon>Oryzoideae</taxon>
        <taxon>Oryzeae</taxon>
        <taxon>Zizaniinae</taxon>
        <taxon>Zizania</taxon>
    </lineage>
</organism>